<protein>
    <submittedName>
        <fullName evidence="1">Uncharacterized protein</fullName>
    </submittedName>
</protein>
<dbReference type="EMBL" id="JAVMIP010000028">
    <property type="protein sequence ID" value="MDS3862381.1"/>
    <property type="molecule type" value="Genomic_DNA"/>
</dbReference>
<proteinExistence type="predicted"/>
<keyword evidence="2" id="KW-1185">Reference proteome</keyword>
<evidence type="ECO:0000313" key="2">
    <source>
        <dbReference type="Proteomes" id="UP001268256"/>
    </source>
</evidence>
<name>A0AAE4FUE6_9CYAN</name>
<sequence length="56" mass="6771">MTYSQYLDQLREQQDEERAAAELDREQFMFDDSHESEYWDCLECLPPPEVLEDTPQ</sequence>
<organism evidence="1 2">
    <name type="scientific">Pseudocalidococcus azoricus BACA0444</name>
    <dbReference type="NCBI Taxonomy" id="2918990"/>
    <lineage>
        <taxon>Bacteria</taxon>
        <taxon>Bacillati</taxon>
        <taxon>Cyanobacteriota</taxon>
        <taxon>Cyanophyceae</taxon>
        <taxon>Acaryochloridales</taxon>
        <taxon>Thermosynechococcaceae</taxon>
        <taxon>Pseudocalidococcus</taxon>
        <taxon>Pseudocalidococcus azoricus</taxon>
    </lineage>
</organism>
<dbReference type="AlphaFoldDB" id="A0AAE4FUE6"/>
<dbReference type="Proteomes" id="UP001268256">
    <property type="component" value="Unassembled WGS sequence"/>
</dbReference>
<reference evidence="2" key="1">
    <citation type="submission" date="2023-07" db="EMBL/GenBank/DDBJ databases">
        <authorList>
            <person name="Luz R."/>
            <person name="Cordeiro R."/>
            <person name="Fonseca A."/>
            <person name="Goncalves V."/>
        </authorList>
    </citation>
    <scope>NUCLEOTIDE SEQUENCE [LARGE SCALE GENOMIC DNA]</scope>
    <source>
        <strain evidence="2">BACA0444</strain>
    </source>
</reference>
<dbReference type="RefSeq" id="WP_322879586.1">
    <property type="nucleotide sequence ID" value="NZ_JAVMIP010000028.1"/>
</dbReference>
<accession>A0AAE4FUE6</accession>
<evidence type="ECO:0000313" key="1">
    <source>
        <dbReference type="EMBL" id="MDS3862381.1"/>
    </source>
</evidence>
<comment type="caution">
    <text evidence="1">The sequence shown here is derived from an EMBL/GenBank/DDBJ whole genome shotgun (WGS) entry which is preliminary data.</text>
</comment>
<gene>
    <name evidence="1" type="ORF">RIF25_16405</name>
</gene>